<dbReference type="Gene3D" id="1.10.287.130">
    <property type="match status" value="1"/>
</dbReference>
<dbReference type="InterPro" id="IPR003661">
    <property type="entry name" value="HisK_dim/P_dom"/>
</dbReference>
<dbReference type="AlphaFoldDB" id="A0A090FCV0"/>
<dbReference type="PANTHER" id="PTHR43065">
    <property type="entry name" value="SENSOR HISTIDINE KINASE"/>
    <property type="match status" value="1"/>
</dbReference>
<evidence type="ECO:0000259" key="3">
    <source>
        <dbReference type="SMART" id="SM00388"/>
    </source>
</evidence>
<evidence type="ECO:0000256" key="2">
    <source>
        <dbReference type="ARBA" id="ARBA00012438"/>
    </source>
</evidence>
<dbReference type="GO" id="GO:0000155">
    <property type="term" value="F:phosphorelay sensor kinase activity"/>
    <property type="evidence" value="ECO:0007669"/>
    <property type="project" value="InterPro"/>
</dbReference>
<dbReference type="PANTHER" id="PTHR43065:SF49">
    <property type="entry name" value="HISTIDINE KINASE"/>
    <property type="match status" value="1"/>
</dbReference>
<dbReference type="Pfam" id="PF00512">
    <property type="entry name" value="HisKA"/>
    <property type="match status" value="1"/>
</dbReference>
<organism evidence="4 5">
    <name type="scientific">Mesorhizobium plurifarium</name>
    <dbReference type="NCBI Taxonomy" id="69974"/>
    <lineage>
        <taxon>Bacteria</taxon>
        <taxon>Pseudomonadati</taxon>
        <taxon>Pseudomonadota</taxon>
        <taxon>Alphaproteobacteria</taxon>
        <taxon>Hyphomicrobiales</taxon>
        <taxon>Phyllobacteriaceae</taxon>
        <taxon>Mesorhizobium</taxon>
    </lineage>
</organism>
<sequence>MEAIGQLTGGVAHDFNNLLQVIVGNLDTLNRNLPQEMGRLRRATAQAMTGAQRAAALTQRLLAFARRQPLDPKPVDANALIRGMSEMLHRTLSLRAPCSTWRSMLGMPCPAAAS</sequence>
<proteinExistence type="predicted"/>
<dbReference type="EMBL" id="CCNB01000019">
    <property type="protein sequence ID" value="CDX39476.1"/>
    <property type="molecule type" value="Genomic_DNA"/>
</dbReference>
<dbReference type="SUPFAM" id="SSF47384">
    <property type="entry name" value="Homodimeric domain of signal transducing histidine kinase"/>
    <property type="match status" value="1"/>
</dbReference>
<dbReference type="Proteomes" id="UP000046373">
    <property type="component" value="Unassembled WGS sequence"/>
</dbReference>
<dbReference type="SMART" id="SM00388">
    <property type="entry name" value="HisKA"/>
    <property type="match status" value="1"/>
</dbReference>
<evidence type="ECO:0000313" key="5">
    <source>
        <dbReference type="Proteomes" id="UP000046373"/>
    </source>
</evidence>
<evidence type="ECO:0000313" key="4">
    <source>
        <dbReference type="EMBL" id="CDX39476.1"/>
    </source>
</evidence>
<evidence type="ECO:0000256" key="1">
    <source>
        <dbReference type="ARBA" id="ARBA00000085"/>
    </source>
</evidence>
<dbReference type="EC" id="2.7.13.3" evidence="2"/>
<accession>A0A090FCV0</accession>
<comment type="catalytic activity">
    <reaction evidence="1">
        <text>ATP + protein L-histidine = ADP + protein N-phospho-L-histidine.</text>
        <dbReference type="EC" id="2.7.13.3"/>
    </reaction>
</comment>
<dbReference type="InterPro" id="IPR036097">
    <property type="entry name" value="HisK_dim/P_sf"/>
</dbReference>
<reference evidence="4 5" key="1">
    <citation type="submission" date="2014-08" db="EMBL/GenBank/DDBJ databases">
        <authorList>
            <person name="Moulin Lionel"/>
        </authorList>
    </citation>
    <scope>NUCLEOTIDE SEQUENCE [LARGE SCALE GENOMIC DNA]</scope>
</reference>
<name>A0A090FCV0_MESPL</name>
<protein>
    <recommendedName>
        <fullName evidence="2">histidine kinase</fullName>
        <ecNumber evidence="2">2.7.13.3</ecNumber>
    </recommendedName>
</protein>
<feature type="domain" description="Signal transduction histidine kinase dimerisation/phosphoacceptor" evidence="3">
    <location>
        <begin position="3"/>
        <end position="70"/>
    </location>
</feature>
<gene>
    <name evidence="4" type="ORF">MPLDJ20_260015</name>
</gene>